<feature type="transmembrane region" description="Helical" evidence="8">
    <location>
        <begin position="74"/>
        <end position="95"/>
    </location>
</feature>
<feature type="transmembrane region" description="Helical" evidence="8">
    <location>
        <begin position="239"/>
        <end position="259"/>
    </location>
</feature>
<dbReference type="Pfam" id="PF07690">
    <property type="entry name" value="MFS_1"/>
    <property type="match status" value="1"/>
</dbReference>
<evidence type="ECO:0000256" key="2">
    <source>
        <dbReference type="ARBA" id="ARBA00022448"/>
    </source>
</evidence>
<evidence type="ECO:0000256" key="5">
    <source>
        <dbReference type="ARBA" id="ARBA00023136"/>
    </source>
</evidence>
<dbReference type="GO" id="GO:0005886">
    <property type="term" value="C:plasma membrane"/>
    <property type="evidence" value="ECO:0007669"/>
    <property type="project" value="TreeGrafter"/>
</dbReference>
<dbReference type="InterPro" id="IPR036259">
    <property type="entry name" value="MFS_trans_sf"/>
</dbReference>
<feature type="transmembrane region" description="Helical" evidence="8">
    <location>
        <begin position="102"/>
        <end position="120"/>
    </location>
</feature>
<feature type="transmembrane region" description="Helical" evidence="8">
    <location>
        <begin position="450"/>
        <end position="467"/>
    </location>
</feature>
<dbReference type="InterPro" id="IPR020846">
    <property type="entry name" value="MFS_dom"/>
</dbReference>
<proteinExistence type="predicted"/>
<dbReference type="EMBL" id="JASWJB010000181">
    <property type="protein sequence ID" value="KAK2594102.1"/>
    <property type="molecule type" value="Genomic_DNA"/>
</dbReference>
<evidence type="ECO:0000256" key="3">
    <source>
        <dbReference type="ARBA" id="ARBA00022692"/>
    </source>
</evidence>
<evidence type="ECO:0000256" key="8">
    <source>
        <dbReference type="SAM" id="Phobius"/>
    </source>
</evidence>
<feature type="transmembrane region" description="Helical" evidence="8">
    <location>
        <begin position="12"/>
        <end position="31"/>
    </location>
</feature>
<keyword evidence="6" id="KW-0325">Glycoprotein</keyword>
<keyword evidence="3 8" id="KW-0812">Transmembrane</keyword>
<feature type="compositionally biased region" description="Polar residues" evidence="7">
    <location>
        <begin position="513"/>
        <end position="530"/>
    </location>
</feature>
<dbReference type="GO" id="GO:0022857">
    <property type="term" value="F:transmembrane transporter activity"/>
    <property type="evidence" value="ECO:0007669"/>
    <property type="project" value="InterPro"/>
</dbReference>
<name>A0AAJ0FRN5_9HYPO</name>
<feature type="region of interest" description="Disordered" evidence="7">
    <location>
        <begin position="510"/>
        <end position="530"/>
    </location>
</feature>
<reference evidence="10" key="1">
    <citation type="submission" date="2023-06" db="EMBL/GenBank/DDBJ databases">
        <title>Conoideocrella luteorostrata (Hypocreales: Clavicipitaceae), a potential biocontrol fungus for elongate hemlock scale in United States Christmas tree production areas.</title>
        <authorList>
            <person name="Barrett H."/>
            <person name="Lovett B."/>
            <person name="Macias A.M."/>
            <person name="Stajich J.E."/>
            <person name="Kasson M.T."/>
        </authorList>
    </citation>
    <scope>NUCLEOTIDE SEQUENCE</scope>
    <source>
        <strain evidence="10">ARSEF 14590</strain>
    </source>
</reference>
<evidence type="ECO:0000313" key="10">
    <source>
        <dbReference type="EMBL" id="KAK2594102.1"/>
    </source>
</evidence>
<feature type="transmembrane region" description="Helical" evidence="8">
    <location>
        <begin position="43"/>
        <end position="62"/>
    </location>
</feature>
<feature type="transmembrane region" description="Helical" evidence="8">
    <location>
        <begin position="365"/>
        <end position="390"/>
    </location>
</feature>
<dbReference type="InterPro" id="IPR011701">
    <property type="entry name" value="MFS"/>
</dbReference>
<comment type="subcellular location">
    <subcellularLocation>
        <location evidence="1">Membrane</location>
        <topology evidence="1">Multi-pass membrane protein</topology>
    </subcellularLocation>
</comment>
<protein>
    <recommendedName>
        <fullName evidence="9">Major facilitator superfamily (MFS) profile domain-containing protein</fullName>
    </recommendedName>
</protein>
<dbReference type="AlphaFoldDB" id="A0AAJ0FRN5"/>
<dbReference type="SUPFAM" id="SSF103473">
    <property type="entry name" value="MFS general substrate transporter"/>
    <property type="match status" value="1"/>
</dbReference>
<feature type="transmembrane region" description="Helical" evidence="8">
    <location>
        <begin position="198"/>
        <end position="218"/>
    </location>
</feature>
<keyword evidence="5 8" id="KW-0472">Membrane</keyword>
<evidence type="ECO:0000256" key="4">
    <source>
        <dbReference type="ARBA" id="ARBA00022989"/>
    </source>
</evidence>
<dbReference type="PROSITE" id="PS50850">
    <property type="entry name" value="MFS"/>
    <property type="match status" value="1"/>
</dbReference>
<evidence type="ECO:0000256" key="6">
    <source>
        <dbReference type="ARBA" id="ARBA00023180"/>
    </source>
</evidence>
<accession>A0AAJ0FRN5</accession>
<keyword evidence="4 8" id="KW-1133">Transmembrane helix</keyword>
<comment type="caution">
    <text evidence="10">The sequence shown here is derived from an EMBL/GenBank/DDBJ whole genome shotgun (WGS) entry which is preliminary data.</text>
</comment>
<evidence type="ECO:0000259" key="9">
    <source>
        <dbReference type="PROSITE" id="PS50850"/>
    </source>
</evidence>
<evidence type="ECO:0000256" key="7">
    <source>
        <dbReference type="SAM" id="MobiDB-lite"/>
    </source>
</evidence>
<feature type="transmembrane region" description="Helical" evidence="8">
    <location>
        <begin position="173"/>
        <end position="192"/>
    </location>
</feature>
<evidence type="ECO:0000313" key="11">
    <source>
        <dbReference type="Proteomes" id="UP001251528"/>
    </source>
</evidence>
<dbReference type="PANTHER" id="PTHR23501:SF187">
    <property type="entry name" value="MAJOR FACILITATOR SUPERFAMILY (MFS) PROFILE DOMAIN-CONTAINING PROTEIN"/>
    <property type="match status" value="1"/>
</dbReference>
<keyword evidence="11" id="KW-1185">Reference proteome</keyword>
<feature type="domain" description="Major facilitator superfamily (MFS) profile" evidence="9">
    <location>
        <begin position="1"/>
        <end position="431"/>
    </location>
</feature>
<keyword evidence="2" id="KW-0813">Transport</keyword>
<feature type="transmembrane region" description="Helical" evidence="8">
    <location>
        <begin position="330"/>
        <end position="353"/>
    </location>
</feature>
<evidence type="ECO:0000256" key="1">
    <source>
        <dbReference type="ARBA" id="ARBA00004141"/>
    </source>
</evidence>
<dbReference type="PANTHER" id="PTHR23501">
    <property type="entry name" value="MAJOR FACILITATOR SUPERFAMILY"/>
    <property type="match status" value="1"/>
</dbReference>
<feature type="transmembrane region" description="Helical" evidence="8">
    <location>
        <begin position="305"/>
        <end position="324"/>
    </location>
</feature>
<organism evidence="10 11">
    <name type="scientific">Conoideocrella luteorostrata</name>
    <dbReference type="NCBI Taxonomy" id="1105319"/>
    <lineage>
        <taxon>Eukaryota</taxon>
        <taxon>Fungi</taxon>
        <taxon>Dikarya</taxon>
        <taxon>Ascomycota</taxon>
        <taxon>Pezizomycotina</taxon>
        <taxon>Sordariomycetes</taxon>
        <taxon>Hypocreomycetidae</taxon>
        <taxon>Hypocreales</taxon>
        <taxon>Clavicipitaceae</taxon>
        <taxon>Conoideocrella</taxon>
    </lineage>
</organism>
<sequence>MPSIVEDLGSNYAYVWIANAYFLTTTALQPLYGQTANIMGRRFLILSAVFLFAAGSAISGAAPSLGVLITGRAIQGIGGGGINVLVNIIVADLVPLRERPRYVGIIFIFSTIPVVLGPVFGGLLAERISWRWIFYINLPISAVAWAMLALFLKVKHVKDSARNSLKRVDLGGNALLVASVTSVLLALTWGGVEFPWSSWRTLLPLILGLAGLGAFAAVESTTMILEPTMPPRLFSNRTSAGGFAIAMLHSMLMYSLTYFLPVYFQGVLGTGVINSGVNLLPLASSAMPFAILAAIGVSKFGRYRPWFFVGAVFYSVCFGSFTLLDRNSSTAFWAGMQCIGGAAAGVLTTTTLPSIQAPLAEADQAVATAIWAFVRSFGAIWGVAIPAAVFNSRINELVASIDDVRIQTLLSNGGAYAMASIGGLTASQDWSPEVIDQVRVIYVDSLRRCWEVGIALSLLIFLLSFLVKEVSLRTELETNFGMEDNKRPAKQKQVNGLSLEAAQVQRVPLKGLPQTTQQEKSTISQVLPPN</sequence>
<gene>
    <name evidence="10" type="ORF">QQS21_008205</name>
</gene>
<feature type="transmembrane region" description="Helical" evidence="8">
    <location>
        <begin position="279"/>
        <end position="298"/>
    </location>
</feature>
<dbReference type="Gene3D" id="1.20.1720.10">
    <property type="entry name" value="Multidrug resistance protein D"/>
    <property type="match status" value="1"/>
</dbReference>
<dbReference type="Proteomes" id="UP001251528">
    <property type="component" value="Unassembled WGS sequence"/>
</dbReference>
<feature type="transmembrane region" description="Helical" evidence="8">
    <location>
        <begin position="132"/>
        <end position="152"/>
    </location>
</feature>